<evidence type="ECO:0000313" key="9">
    <source>
        <dbReference type="Proteomes" id="UP000613401"/>
    </source>
</evidence>
<keyword evidence="4 7" id="KW-1133">Transmembrane helix</keyword>
<evidence type="ECO:0000256" key="1">
    <source>
        <dbReference type="ARBA" id="ARBA00004141"/>
    </source>
</evidence>
<dbReference type="InterPro" id="IPR011701">
    <property type="entry name" value="MFS"/>
</dbReference>
<organism evidence="8 9">
    <name type="scientific">Colletotrichum gloeosporioides</name>
    <name type="common">Anthracnose fungus</name>
    <name type="synonym">Glomerella cingulata</name>
    <dbReference type="NCBI Taxonomy" id="474922"/>
    <lineage>
        <taxon>Eukaryota</taxon>
        <taxon>Fungi</taxon>
        <taxon>Dikarya</taxon>
        <taxon>Ascomycota</taxon>
        <taxon>Pezizomycotina</taxon>
        <taxon>Sordariomycetes</taxon>
        <taxon>Hypocreomycetidae</taxon>
        <taxon>Glomerellales</taxon>
        <taxon>Glomerellaceae</taxon>
        <taxon>Colletotrichum</taxon>
        <taxon>Colletotrichum gloeosporioides species complex</taxon>
    </lineage>
</organism>
<keyword evidence="3 7" id="KW-0812">Transmembrane</keyword>
<evidence type="ECO:0000256" key="2">
    <source>
        <dbReference type="ARBA" id="ARBA00022448"/>
    </source>
</evidence>
<evidence type="ECO:0000256" key="5">
    <source>
        <dbReference type="ARBA" id="ARBA00023136"/>
    </source>
</evidence>
<evidence type="ECO:0000256" key="6">
    <source>
        <dbReference type="SAM" id="MobiDB-lite"/>
    </source>
</evidence>
<feature type="transmembrane region" description="Helical" evidence="7">
    <location>
        <begin position="328"/>
        <end position="347"/>
    </location>
</feature>
<dbReference type="PANTHER" id="PTHR43791:SF47">
    <property type="entry name" value="MAJOR FACILITATOR SUPERFAMILY (MFS) PROFILE DOMAIN-CONTAINING PROTEIN-RELATED"/>
    <property type="match status" value="1"/>
</dbReference>
<keyword evidence="5 7" id="KW-0472">Membrane</keyword>
<evidence type="ECO:0000256" key="4">
    <source>
        <dbReference type="ARBA" id="ARBA00022989"/>
    </source>
</evidence>
<proteinExistence type="predicted"/>
<dbReference type="PANTHER" id="PTHR43791">
    <property type="entry name" value="PERMEASE-RELATED"/>
    <property type="match status" value="1"/>
</dbReference>
<dbReference type="Gene3D" id="1.20.1250.20">
    <property type="entry name" value="MFS general substrate transporter like domains"/>
    <property type="match status" value="2"/>
</dbReference>
<keyword evidence="2" id="KW-0813">Transport</keyword>
<reference evidence="8" key="2">
    <citation type="submission" date="2020-03" db="EMBL/GenBank/DDBJ databases">
        <authorList>
            <person name="Fu F.-F."/>
            <person name="Chen J."/>
        </authorList>
    </citation>
    <scope>NUCLEOTIDE SEQUENCE</scope>
    <source>
        <strain evidence="8">Lc1</strain>
    </source>
</reference>
<feature type="transmembrane region" description="Helical" evidence="7">
    <location>
        <begin position="158"/>
        <end position="179"/>
    </location>
</feature>
<protein>
    <submittedName>
        <fullName evidence="8">Putative tartrate transporter</fullName>
    </submittedName>
</protein>
<dbReference type="GO" id="GO:0022857">
    <property type="term" value="F:transmembrane transporter activity"/>
    <property type="evidence" value="ECO:0007669"/>
    <property type="project" value="InterPro"/>
</dbReference>
<feature type="compositionally biased region" description="Polar residues" evidence="6">
    <location>
        <begin position="1"/>
        <end position="14"/>
    </location>
</feature>
<feature type="transmembrane region" description="Helical" evidence="7">
    <location>
        <begin position="98"/>
        <end position="117"/>
    </location>
</feature>
<dbReference type="Proteomes" id="UP000613401">
    <property type="component" value="Unassembled WGS sequence"/>
</dbReference>
<comment type="caution">
    <text evidence="8">The sequence shown here is derived from an EMBL/GenBank/DDBJ whole genome shotgun (WGS) entry which is preliminary data.</text>
</comment>
<feature type="transmembrane region" description="Helical" evidence="7">
    <location>
        <begin position="302"/>
        <end position="322"/>
    </location>
</feature>
<dbReference type="GO" id="GO:0016020">
    <property type="term" value="C:membrane"/>
    <property type="evidence" value="ECO:0007669"/>
    <property type="project" value="UniProtKB-SubCell"/>
</dbReference>
<accession>A0A8H4FQB4</accession>
<dbReference type="InterPro" id="IPR036259">
    <property type="entry name" value="MFS_trans_sf"/>
</dbReference>
<evidence type="ECO:0000256" key="7">
    <source>
        <dbReference type="SAM" id="Phobius"/>
    </source>
</evidence>
<keyword evidence="9" id="KW-1185">Reference proteome</keyword>
<dbReference type="RefSeq" id="XP_045269671.1">
    <property type="nucleotide sequence ID" value="XM_045413600.1"/>
</dbReference>
<sequence length="485" mass="52828">MSTLNLKNGTQSHRASTSGGEAAEASALADFTPGEQKKIMRRVDIRVVATVGLLYCFSVIDRSNLPSAAVAGMTENLGLIGNRYPISIILARTIGPRAYFTGVTMICGFIVIGMAFLKHWGQMAALRVILGALDSGFFPTCVYLLSTWYTRYEVGKRYSAFYIVVCLATAFSGILAFGFTKLEGKAGLRGWSWIFLMEGIITCCLGFLCYFVLVGFPDTKKRTWGFLSQREIAWVVSRVQDDRGDAKLPALSVKGFLRGGADVKVWAFALIYFNQALVNFALSFFLPIILKENMAFSTGKAQIMIAPPYVLGAILMWISGWLGDHFMVRGPIIIGDMLVAIVGTALVGFHNDVAVRYTGVFLLTAGSFSSIPVVMAYQANNIRGQWKRAFSSGLVVAFGGVGGIAGSLIFRSQDKPKYLPGLSTCMGCAILNIIIILGLSAYFYYWNAKAERGEVELEASEASTVHISHIDGNLDLTCPYFLPGN</sequence>
<dbReference type="FunFam" id="1.20.1250.20:FF:000013">
    <property type="entry name" value="MFS general substrate transporter"/>
    <property type="match status" value="1"/>
</dbReference>
<feature type="transmembrane region" description="Helical" evidence="7">
    <location>
        <begin position="422"/>
        <end position="445"/>
    </location>
</feature>
<gene>
    <name evidence="8" type="ORF">GCG54_00013752</name>
</gene>
<name>A0A8H4FQB4_COLGL</name>
<dbReference type="Pfam" id="PF07690">
    <property type="entry name" value="MFS_1"/>
    <property type="match status" value="1"/>
</dbReference>
<dbReference type="AlphaFoldDB" id="A0A8H4FQB4"/>
<evidence type="ECO:0000256" key="3">
    <source>
        <dbReference type="ARBA" id="ARBA00022692"/>
    </source>
</evidence>
<feature type="transmembrane region" description="Helical" evidence="7">
    <location>
        <begin position="191"/>
        <end position="213"/>
    </location>
</feature>
<feature type="transmembrane region" description="Helical" evidence="7">
    <location>
        <begin position="265"/>
        <end position="290"/>
    </location>
</feature>
<feature type="transmembrane region" description="Helical" evidence="7">
    <location>
        <begin position="359"/>
        <end position="377"/>
    </location>
</feature>
<dbReference type="GeneID" id="69020868"/>
<dbReference type="EMBL" id="WVTB01000011">
    <property type="protein sequence ID" value="KAF3810512.1"/>
    <property type="molecule type" value="Genomic_DNA"/>
</dbReference>
<dbReference type="SUPFAM" id="SSF103473">
    <property type="entry name" value="MFS general substrate transporter"/>
    <property type="match status" value="1"/>
</dbReference>
<feature type="transmembrane region" description="Helical" evidence="7">
    <location>
        <begin position="389"/>
        <end position="410"/>
    </location>
</feature>
<feature type="region of interest" description="Disordered" evidence="6">
    <location>
        <begin position="1"/>
        <end position="21"/>
    </location>
</feature>
<evidence type="ECO:0000313" key="8">
    <source>
        <dbReference type="EMBL" id="KAF3810512.1"/>
    </source>
</evidence>
<feature type="transmembrane region" description="Helical" evidence="7">
    <location>
        <begin position="124"/>
        <end position="146"/>
    </location>
</feature>
<comment type="subcellular location">
    <subcellularLocation>
        <location evidence="1">Membrane</location>
        <topology evidence="1">Multi-pass membrane protein</topology>
    </subcellularLocation>
</comment>
<reference evidence="8" key="1">
    <citation type="journal article" date="2020" name="Phytopathology">
        <title>Genome sequence and comparative analysis of Colletotrichum gloeosporioides isolated from Liriodendron leaves.</title>
        <authorList>
            <person name="Fu F.F."/>
            <person name="Hao Z."/>
            <person name="Wang P."/>
            <person name="Lu Y."/>
            <person name="Xue L.J."/>
            <person name="Wei G."/>
            <person name="Tian Y."/>
            <person name="Baishi H."/>
            <person name="Xu H."/>
            <person name="Shi J."/>
            <person name="Cheng T."/>
            <person name="Wang G."/>
            <person name="Yi Y."/>
            <person name="Chen J."/>
        </authorList>
    </citation>
    <scope>NUCLEOTIDE SEQUENCE</scope>
    <source>
        <strain evidence="8">Lc1</strain>
    </source>
</reference>